<dbReference type="Proteomes" id="UP000680865">
    <property type="component" value="Unassembled WGS sequence"/>
</dbReference>
<comment type="caution">
    <text evidence="2">The sequence shown here is derived from an EMBL/GenBank/DDBJ whole genome shotgun (WGS) entry which is preliminary data.</text>
</comment>
<protein>
    <submittedName>
        <fullName evidence="2">Uncharacterized protein</fullName>
    </submittedName>
</protein>
<keyword evidence="1" id="KW-0472">Membrane</keyword>
<accession>A0A919T4E4</accession>
<keyword evidence="3" id="KW-1185">Reference proteome</keyword>
<evidence type="ECO:0000313" key="3">
    <source>
        <dbReference type="Proteomes" id="UP000680865"/>
    </source>
</evidence>
<dbReference type="EMBL" id="BOQP01000058">
    <property type="protein sequence ID" value="GIM83868.1"/>
    <property type="molecule type" value="Genomic_DNA"/>
</dbReference>
<keyword evidence="1" id="KW-0812">Transmembrane</keyword>
<feature type="transmembrane region" description="Helical" evidence="1">
    <location>
        <begin position="12"/>
        <end position="31"/>
    </location>
</feature>
<proteinExistence type="predicted"/>
<name>A0A919T4E4_9ACTN</name>
<evidence type="ECO:0000313" key="2">
    <source>
        <dbReference type="EMBL" id="GIM83868.1"/>
    </source>
</evidence>
<reference evidence="2" key="1">
    <citation type="submission" date="2021-03" db="EMBL/GenBank/DDBJ databases">
        <title>Whole genome shotgun sequence of Actinoplanes consettensis NBRC 14913.</title>
        <authorList>
            <person name="Komaki H."/>
            <person name="Tamura T."/>
        </authorList>
    </citation>
    <scope>NUCLEOTIDE SEQUENCE</scope>
    <source>
        <strain evidence="2">NBRC 14913</strain>
    </source>
</reference>
<gene>
    <name evidence="2" type="ORF">Aco04nite_88640</name>
</gene>
<dbReference type="AlphaFoldDB" id="A0A919T4E4"/>
<keyword evidence="1" id="KW-1133">Transmembrane helix</keyword>
<sequence>MDVVVNTKRLSAFVGFGTLAVIVVAVAVWQLNPFGDKQTWVPTCSDLSAPMQSAVGGAWAVGKDDPSRKVNDSSTLCELAFTSSDQRFIGTVQVFLSGAGDDDAARREADGYPCDGVQSASAPADGYSVYRSCGRTLGGRHNVSVVAAQDQRWLSLTLSTSIPAGGTPSDVSAFGQDTLSALAHQCVTLSDSK</sequence>
<dbReference type="RefSeq" id="WP_213003183.1">
    <property type="nucleotide sequence ID" value="NZ_BAAATW010000004.1"/>
</dbReference>
<evidence type="ECO:0000256" key="1">
    <source>
        <dbReference type="SAM" id="Phobius"/>
    </source>
</evidence>
<organism evidence="2 3">
    <name type="scientific">Winogradskya consettensis</name>
    <dbReference type="NCBI Taxonomy" id="113560"/>
    <lineage>
        <taxon>Bacteria</taxon>
        <taxon>Bacillati</taxon>
        <taxon>Actinomycetota</taxon>
        <taxon>Actinomycetes</taxon>
        <taxon>Micromonosporales</taxon>
        <taxon>Micromonosporaceae</taxon>
        <taxon>Winogradskya</taxon>
    </lineage>
</organism>